<reference evidence="5 6" key="1">
    <citation type="submission" date="2020-02" db="EMBL/GenBank/DDBJ databases">
        <authorList>
            <person name="Li X.-J."/>
            <person name="Han X.-M."/>
        </authorList>
    </citation>
    <scope>NUCLEOTIDE SEQUENCE [LARGE SCALE GENOMIC DNA]</scope>
    <source>
        <strain evidence="5 6">CCTCC AB 2017055</strain>
    </source>
</reference>
<dbReference type="GO" id="GO:0003677">
    <property type="term" value="F:DNA binding"/>
    <property type="evidence" value="ECO:0007669"/>
    <property type="project" value="UniProtKB-KW"/>
</dbReference>
<keyword evidence="6" id="KW-1185">Reference proteome</keyword>
<dbReference type="InterPro" id="IPR000524">
    <property type="entry name" value="Tscrpt_reg_HTH_GntR"/>
</dbReference>
<accession>A0A6L9S9Z8</accession>
<dbReference type="RefSeq" id="WP_163740276.1">
    <property type="nucleotide sequence ID" value="NZ_JAAGOA010000012.1"/>
</dbReference>
<dbReference type="PANTHER" id="PTHR44846">
    <property type="entry name" value="MANNOSYL-D-GLYCERATE TRANSPORT/METABOLISM SYSTEM REPRESSOR MNGR-RELATED"/>
    <property type="match status" value="1"/>
</dbReference>
<keyword evidence="2" id="KW-0238">DNA-binding</keyword>
<evidence type="ECO:0000313" key="5">
    <source>
        <dbReference type="EMBL" id="NEE02066.1"/>
    </source>
</evidence>
<gene>
    <name evidence="5" type="ORF">G1H10_17975</name>
</gene>
<evidence type="ECO:0000313" key="6">
    <source>
        <dbReference type="Proteomes" id="UP000475214"/>
    </source>
</evidence>
<dbReference type="AlphaFoldDB" id="A0A6L9S9Z8"/>
<dbReference type="PRINTS" id="PR00035">
    <property type="entry name" value="HTHGNTR"/>
</dbReference>
<dbReference type="InterPro" id="IPR050679">
    <property type="entry name" value="Bact_HTH_transcr_reg"/>
</dbReference>
<evidence type="ECO:0000259" key="4">
    <source>
        <dbReference type="PROSITE" id="PS50949"/>
    </source>
</evidence>
<dbReference type="InterPro" id="IPR036388">
    <property type="entry name" value="WH-like_DNA-bd_sf"/>
</dbReference>
<dbReference type="SMART" id="SM00345">
    <property type="entry name" value="HTH_GNTR"/>
    <property type="match status" value="1"/>
</dbReference>
<dbReference type="Proteomes" id="UP000475214">
    <property type="component" value="Unassembled WGS sequence"/>
</dbReference>
<dbReference type="PROSITE" id="PS50949">
    <property type="entry name" value="HTH_GNTR"/>
    <property type="match status" value="1"/>
</dbReference>
<evidence type="ECO:0000256" key="1">
    <source>
        <dbReference type="ARBA" id="ARBA00023015"/>
    </source>
</evidence>
<dbReference type="EMBL" id="JAAGOA010000012">
    <property type="protein sequence ID" value="NEE02066.1"/>
    <property type="molecule type" value="Genomic_DNA"/>
</dbReference>
<dbReference type="Pfam" id="PF00392">
    <property type="entry name" value="GntR"/>
    <property type="match status" value="1"/>
</dbReference>
<keyword evidence="3" id="KW-0804">Transcription</keyword>
<sequence>MVEITTDDPRPPYVQIADDIRAQIDAGALKAGEKLPSGRELSTRYGVASMTVQRAMQLLRSEGRVVSWQGRGNFIADAGPEDSTDTAARIAWLEQAVRGLTERVDSLDARLGKADRG</sequence>
<dbReference type="InterPro" id="IPR036390">
    <property type="entry name" value="WH_DNA-bd_sf"/>
</dbReference>
<dbReference type="CDD" id="cd07377">
    <property type="entry name" value="WHTH_GntR"/>
    <property type="match status" value="1"/>
</dbReference>
<evidence type="ECO:0000256" key="2">
    <source>
        <dbReference type="ARBA" id="ARBA00023125"/>
    </source>
</evidence>
<dbReference type="SUPFAM" id="SSF46785">
    <property type="entry name" value="Winged helix' DNA-binding domain"/>
    <property type="match status" value="1"/>
</dbReference>
<comment type="caution">
    <text evidence="5">The sequence shown here is derived from an EMBL/GenBank/DDBJ whole genome shotgun (WGS) entry which is preliminary data.</text>
</comment>
<keyword evidence="1" id="KW-0805">Transcription regulation</keyword>
<dbReference type="GO" id="GO:0003700">
    <property type="term" value="F:DNA-binding transcription factor activity"/>
    <property type="evidence" value="ECO:0007669"/>
    <property type="project" value="InterPro"/>
</dbReference>
<dbReference type="GO" id="GO:0045892">
    <property type="term" value="P:negative regulation of DNA-templated transcription"/>
    <property type="evidence" value="ECO:0007669"/>
    <property type="project" value="TreeGrafter"/>
</dbReference>
<dbReference type="PANTHER" id="PTHR44846:SF17">
    <property type="entry name" value="GNTR-FAMILY TRANSCRIPTIONAL REGULATOR"/>
    <property type="match status" value="1"/>
</dbReference>
<protein>
    <submittedName>
        <fullName evidence="5">GntR family transcriptional regulator</fullName>
    </submittedName>
</protein>
<feature type="domain" description="HTH gntR-type" evidence="4">
    <location>
        <begin position="10"/>
        <end position="78"/>
    </location>
</feature>
<name>A0A6L9S9Z8_9ACTN</name>
<evidence type="ECO:0000256" key="3">
    <source>
        <dbReference type="ARBA" id="ARBA00023163"/>
    </source>
</evidence>
<dbReference type="Gene3D" id="1.10.10.10">
    <property type="entry name" value="Winged helix-like DNA-binding domain superfamily/Winged helix DNA-binding domain"/>
    <property type="match status" value="1"/>
</dbReference>
<organism evidence="5 6">
    <name type="scientific">Phytoactinopolyspora halotolerans</name>
    <dbReference type="NCBI Taxonomy" id="1981512"/>
    <lineage>
        <taxon>Bacteria</taxon>
        <taxon>Bacillati</taxon>
        <taxon>Actinomycetota</taxon>
        <taxon>Actinomycetes</taxon>
        <taxon>Jiangellales</taxon>
        <taxon>Jiangellaceae</taxon>
        <taxon>Phytoactinopolyspora</taxon>
    </lineage>
</organism>
<proteinExistence type="predicted"/>